<dbReference type="SUPFAM" id="SSF48452">
    <property type="entry name" value="TPR-like"/>
    <property type="match status" value="1"/>
</dbReference>
<feature type="compositionally biased region" description="Low complexity" evidence="1">
    <location>
        <begin position="13"/>
        <end position="25"/>
    </location>
</feature>
<dbReference type="Gene3D" id="1.25.40.10">
    <property type="entry name" value="Tetratricopeptide repeat domain"/>
    <property type="match status" value="1"/>
</dbReference>
<evidence type="ECO:0000313" key="3">
    <source>
        <dbReference type="Proteomes" id="UP000184383"/>
    </source>
</evidence>
<dbReference type="GO" id="GO:0030008">
    <property type="term" value="C:TRAPP complex"/>
    <property type="evidence" value="ECO:0007669"/>
    <property type="project" value="TreeGrafter"/>
</dbReference>
<dbReference type="Pfam" id="PF13432">
    <property type="entry name" value="TPR_16"/>
    <property type="match status" value="1"/>
</dbReference>
<evidence type="ECO:0000313" key="2">
    <source>
        <dbReference type="EMBL" id="OJJ39192.1"/>
    </source>
</evidence>
<gene>
    <name evidence="2" type="ORF">ASPWEDRAFT_169051</name>
</gene>
<dbReference type="VEuPathDB" id="FungiDB:ASPWEDRAFT_169051"/>
<dbReference type="PANTHER" id="PTHR21581:SF6">
    <property type="entry name" value="TRAFFICKING PROTEIN PARTICLE COMPLEX SUBUNIT 12"/>
    <property type="match status" value="1"/>
</dbReference>
<proteinExistence type="predicted"/>
<evidence type="ECO:0000256" key="1">
    <source>
        <dbReference type="SAM" id="MobiDB-lite"/>
    </source>
</evidence>
<dbReference type="RefSeq" id="XP_040692868.1">
    <property type="nucleotide sequence ID" value="XM_040830390.1"/>
</dbReference>
<reference evidence="3" key="1">
    <citation type="journal article" date="2017" name="Genome Biol.">
        <title>Comparative genomics reveals high biological diversity and specific adaptations in the industrially and medically important fungal genus Aspergillus.</title>
        <authorList>
            <person name="de Vries R.P."/>
            <person name="Riley R."/>
            <person name="Wiebenga A."/>
            <person name="Aguilar-Osorio G."/>
            <person name="Amillis S."/>
            <person name="Uchima C.A."/>
            <person name="Anderluh G."/>
            <person name="Asadollahi M."/>
            <person name="Askin M."/>
            <person name="Barry K."/>
            <person name="Battaglia E."/>
            <person name="Bayram O."/>
            <person name="Benocci T."/>
            <person name="Braus-Stromeyer S.A."/>
            <person name="Caldana C."/>
            <person name="Canovas D."/>
            <person name="Cerqueira G.C."/>
            <person name="Chen F."/>
            <person name="Chen W."/>
            <person name="Choi C."/>
            <person name="Clum A."/>
            <person name="Dos Santos R.A."/>
            <person name="Damasio A.R."/>
            <person name="Diallinas G."/>
            <person name="Emri T."/>
            <person name="Fekete E."/>
            <person name="Flipphi M."/>
            <person name="Freyberg S."/>
            <person name="Gallo A."/>
            <person name="Gournas C."/>
            <person name="Habgood R."/>
            <person name="Hainaut M."/>
            <person name="Harispe M.L."/>
            <person name="Henrissat B."/>
            <person name="Hilden K.S."/>
            <person name="Hope R."/>
            <person name="Hossain A."/>
            <person name="Karabika E."/>
            <person name="Karaffa L."/>
            <person name="Karanyi Z."/>
            <person name="Krasevec N."/>
            <person name="Kuo A."/>
            <person name="Kusch H."/>
            <person name="LaButti K."/>
            <person name="Lagendijk E.L."/>
            <person name="Lapidus A."/>
            <person name="Levasseur A."/>
            <person name="Lindquist E."/>
            <person name="Lipzen A."/>
            <person name="Logrieco A.F."/>
            <person name="MacCabe A."/>
            <person name="Maekelae M.R."/>
            <person name="Malavazi I."/>
            <person name="Melin P."/>
            <person name="Meyer V."/>
            <person name="Mielnichuk N."/>
            <person name="Miskei M."/>
            <person name="Molnar A.P."/>
            <person name="Mule G."/>
            <person name="Ngan C.Y."/>
            <person name="Orejas M."/>
            <person name="Orosz E."/>
            <person name="Ouedraogo J.P."/>
            <person name="Overkamp K.M."/>
            <person name="Park H.-S."/>
            <person name="Perrone G."/>
            <person name="Piumi F."/>
            <person name="Punt P.J."/>
            <person name="Ram A.F."/>
            <person name="Ramon A."/>
            <person name="Rauscher S."/>
            <person name="Record E."/>
            <person name="Riano-Pachon D.M."/>
            <person name="Robert V."/>
            <person name="Roehrig J."/>
            <person name="Ruller R."/>
            <person name="Salamov A."/>
            <person name="Salih N.S."/>
            <person name="Samson R.A."/>
            <person name="Sandor E."/>
            <person name="Sanguinetti M."/>
            <person name="Schuetze T."/>
            <person name="Sepcic K."/>
            <person name="Shelest E."/>
            <person name="Sherlock G."/>
            <person name="Sophianopoulou V."/>
            <person name="Squina F.M."/>
            <person name="Sun H."/>
            <person name="Susca A."/>
            <person name="Todd R.B."/>
            <person name="Tsang A."/>
            <person name="Unkles S.E."/>
            <person name="van de Wiele N."/>
            <person name="van Rossen-Uffink D."/>
            <person name="Oliveira J.V."/>
            <person name="Vesth T.C."/>
            <person name="Visser J."/>
            <person name="Yu J.-H."/>
            <person name="Zhou M."/>
            <person name="Andersen M.R."/>
            <person name="Archer D.B."/>
            <person name="Baker S.E."/>
            <person name="Benoit I."/>
            <person name="Brakhage A.A."/>
            <person name="Braus G.H."/>
            <person name="Fischer R."/>
            <person name="Frisvad J.C."/>
            <person name="Goldman G.H."/>
            <person name="Houbraken J."/>
            <person name="Oakley B."/>
            <person name="Pocsi I."/>
            <person name="Scazzocchio C."/>
            <person name="Seiboth B."/>
            <person name="vanKuyk P.A."/>
            <person name="Wortman J."/>
            <person name="Dyer P.S."/>
            <person name="Grigoriev I.V."/>
        </authorList>
    </citation>
    <scope>NUCLEOTIDE SEQUENCE [LARGE SCALE GENOMIC DNA]</scope>
    <source>
        <strain evidence="3">DTO 134E9</strain>
    </source>
</reference>
<dbReference type="AlphaFoldDB" id="A0A1L9RW91"/>
<dbReference type="GO" id="GO:0005794">
    <property type="term" value="C:Golgi apparatus"/>
    <property type="evidence" value="ECO:0007669"/>
    <property type="project" value="TreeGrafter"/>
</dbReference>
<name>A0A1L9RW91_ASPWE</name>
<protein>
    <submittedName>
        <fullName evidence="2">Uncharacterized protein</fullName>
    </submittedName>
</protein>
<dbReference type="EMBL" id="KV878210">
    <property type="protein sequence ID" value="OJJ39192.1"/>
    <property type="molecule type" value="Genomic_DNA"/>
</dbReference>
<dbReference type="FunFam" id="1.25.40.10:FF:002642">
    <property type="entry name" value="Uncharacterized protein"/>
    <property type="match status" value="1"/>
</dbReference>
<feature type="region of interest" description="Disordered" evidence="1">
    <location>
        <begin position="1"/>
        <end position="50"/>
    </location>
</feature>
<dbReference type="PANTHER" id="PTHR21581">
    <property type="entry name" value="D-ALANYL-D-ALANINE CARBOXYPEPTIDASE"/>
    <property type="match status" value="1"/>
</dbReference>
<keyword evidence="3" id="KW-1185">Reference proteome</keyword>
<dbReference type="InterPro" id="IPR011990">
    <property type="entry name" value="TPR-like_helical_dom_sf"/>
</dbReference>
<feature type="compositionally biased region" description="Polar residues" evidence="1">
    <location>
        <begin position="38"/>
        <end position="50"/>
    </location>
</feature>
<feature type="compositionally biased region" description="Basic residues" evidence="1">
    <location>
        <begin position="1"/>
        <end position="12"/>
    </location>
</feature>
<dbReference type="Proteomes" id="UP000184383">
    <property type="component" value="Unassembled WGS sequence"/>
</dbReference>
<dbReference type="GeneID" id="63746238"/>
<sequence>MESTGPHHRHNISRSSRPRSSTRGPLDVPDDPLGSENLKGSSLQQGQTVSHSEYSGESFAALDPLAPEQPLSTEKDLSFLLRYDIYHSLSQIDIPPALRSEFITFKPDEPLSLTLGTLERLLAEGHFLLAAYLCGAILTSSVVSPTDASLIFGLIYTRLACLELSGNALLAAQESKALEDLNSAFYYVDTYPQPSNDEADQSHPKEPKNFRHIVPWPLRLLAIRLQSIGFGDSRRGIGGLYEIGLEARREIMRPEANQDERKIWRERLADLRIRSVNALIEMGDFDAARRSLHSLRTSEPESEIDKTRKALLLFAIGDLDAAKQVFTGPDEARETILKPLLSMAEGRYNDAVTEWRSLLESEPRRPDEAMISQNLAVCLLYTGQLNEAREQLESLISANHSFCSLVFNLSTVYELCSDKSGKLKAELVEIVAKQPNAGHANLNRPNADFKL</sequence>
<organism evidence="2 3">
    <name type="scientific">Aspergillus wentii DTO 134E9</name>
    <dbReference type="NCBI Taxonomy" id="1073089"/>
    <lineage>
        <taxon>Eukaryota</taxon>
        <taxon>Fungi</taxon>
        <taxon>Dikarya</taxon>
        <taxon>Ascomycota</taxon>
        <taxon>Pezizomycotina</taxon>
        <taxon>Eurotiomycetes</taxon>
        <taxon>Eurotiomycetidae</taxon>
        <taxon>Eurotiales</taxon>
        <taxon>Aspergillaceae</taxon>
        <taxon>Aspergillus</taxon>
        <taxon>Aspergillus subgen. Cremei</taxon>
    </lineage>
</organism>
<accession>A0A1L9RW91</accession>
<dbReference type="STRING" id="1073089.A0A1L9RW91"/>
<dbReference type="OrthoDB" id="428342at2759"/>